<keyword evidence="1" id="KW-1133">Transmembrane helix</keyword>
<organism evidence="2 3">
    <name type="scientific">Paenibacillus azoreducens</name>
    <dbReference type="NCBI Taxonomy" id="116718"/>
    <lineage>
        <taxon>Bacteria</taxon>
        <taxon>Bacillati</taxon>
        <taxon>Bacillota</taxon>
        <taxon>Bacilli</taxon>
        <taxon>Bacillales</taxon>
        <taxon>Paenibacillaceae</taxon>
        <taxon>Paenibacillus</taxon>
    </lineage>
</organism>
<dbReference type="Proteomes" id="UP000682811">
    <property type="component" value="Unassembled WGS sequence"/>
</dbReference>
<name>A0A920CVB8_9BACL</name>
<feature type="transmembrane region" description="Helical" evidence="1">
    <location>
        <begin position="7"/>
        <end position="25"/>
    </location>
</feature>
<evidence type="ECO:0000256" key="1">
    <source>
        <dbReference type="SAM" id="Phobius"/>
    </source>
</evidence>
<dbReference type="EMBL" id="BORT01000030">
    <property type="protein sequence ID" value="GIO50263.1"/>
    <property type="molecule type" value="Genomic_DNA"/>
</dbReference>
<dbReference type="AlphaFoldDB" id="A0A920CVB8"/>
<dbReference type="RefSeq" id="WP_212980522.1">
    <property type="nucleotide sequence ID" value="NZ_AP025343.1"/>
</dbReference>
<accession>A0A920CVB8</accession>
<proteinExistence type="predicted"/>
<feature type="transmembrane region" description="Helical" evidence="1">
    <location>
        <begin position="113"/>
        <end position="132"/>
    </location>
</feature>
<comment type="caution">
    <text evidence="2">The sequence shown here is derived from an EMBL/GenBank/DDBJ whole genome shotgun (WGS) entry which is preliminary data.</text>
</comment>
<feature type="transmembrane region" description="Helical" evidence="1">
    <location>
        <begin position="31"/>
        <end position="63"/>
    </location>
</feature>
<sequence length="173" mass="19588">MIKKRRWLTFLLAMIPGLGHLYLGFTKQGLQIMIGACTSIILISSIPMIFSFALAILWCYQLFDALQKAAWMKAATLEHERMMMNQDTFGYPWTMQDLMAAGGYPRDNQLNPFWTGVGCVIVGGMVLLMTVFPGFWDWLMHENAASILLALVLIGYGLTLLFKKNDRKGNEIL</sequence>
<keyword evidence="3" id="KW-1185">Reference proteome</keyword>
<gene>
    <name evidence="2" type="ORF">J34TS1_50280</name>
</gene>
<feature type="transmembrane region" description="Helical" evidence="1">
    <location>
        <begin position="144"/>
        <end position="162"/>
    </location>
</feature>
<protein>
    <recommendedName>
        <fullName evidence="4">TM2 domain-containing protein</fullName>
    </recommendedName>
</protein>
<evidence type="ECO:0000313" key="3">
    <source>
        <dbReference type="Proteomes" id="UP000682811"/>
    </source>
</evidence>
<keyword evidence="1" id="KW-0812">Transmembrane</keyword>
<reference evidence="2 3" key="1">
    <citation type="submission" date="2021-03" db="EMBL/GenBank/DDBJ databases">
        <title>Antimicrobial resistance genes in bacteria isolated from Japanese honey, and their potential for conferring macrolide and lincosamide resistance in the American foulbrood pathogen Paenibacillus larvae.</title>
        <authorList>
            <person name="Okamoto M."/>
            <person name="Kumagai M."/>
            <person name="Kanamori H."/>
            <person name="Takamatsu D."/>
        </authorList>
    </citation>
    <scope>NUCLEOTIDE SEQUENCE [LARGE SCALE GENOMIC DNA]</scope>
    <source>
        <strain evidence="2 3">J34TS1</strain>
    </source>
</reference>
<keyword evidence="1" id="KW-0472">Membrane</keyword>
<evidence type="ECO:0000313" key="2">
    <source>
        <dbReference type="EMBL" id="GIO50263.1"/>
    </source>
</evidence>
<evidence type="ECO:0008006" key="4">
    <source>
        <dbReference type="Google" id="ProtNLM"/>
    </source>
</evidence>